<reference evidence="1 2" key="1">
    <citation type="submission" date="2022-06" db="EMBL/GenBank/DDBJ databases">
        <authorList>
            <person name="Xuan X."/>
        </authorList>
    </citation>
    <scope>NUCLEOTIDE SEQUENCE [LARGE SCALE GENOMIC DNA]</scope>
    <source>
        <strain evidence="1 2">2V75</strain>
    </source>
</reference>
<proteinExistence type="predicted"/>
<evidence type="ECO:0000313" key="2">
    <source>
        <dbReference type="Proteomes" id="UP001206312"/>
    </source>
</evidence>
<dbReference type="RefSeq" id="WP_252741696.1">
    <property type="nucleotide sequence ID" value="NZ_JAMXIB010000008.1"/>
</dbReference>
<organism evidence="1 2">
    <name type="scientific">Robiginitalea marina</name>
    <dbReference type="NCBI Taxonomy" id="2954105"/>
    <lineage>
        <taxon>Bacteria</taxon>
        <taxon>Pseudomonadati</taxon>
        <taxon>Bacteroidota</taxon>
        <taxon>Flavobacteriia</taxon>
        <taxon>Flavobacteriales</taxon>
        <taxon>Flavobacteriaceae</taxon>
        <taxon>Robiginitalea</taxon>
    </lineage>
</organism>
<accession>A0ABT1B045</accession>
<evidence type="ECO:0000313" key="1">
    <source>
        <dbReference type="EMBL" id="MCO5725324.1"/>
    </source>
</evidence>
<gene>
    <name evidence="1" type="ORF">NG653_10685</name>
</gene>
<protein>
    <submittedName>
        <fullName evidence="1">Uncharacterized protein</fullName>
    </submittedName>
</protein>
<sequence length="172" mass="19442">MSTPSKYHGFKVPEGYFRGFPGRLSDRLREEEGQAPPVESGFKVPENYFETFPDRLQEQLKKKENPVRPLWPALRLPIAAAAAAVLLLFLLRPWAQGDTPTPRFEDLAGETLEAYLDSGDLDLTPYELTETIPLGEIGLADVLEASPGDRLIIEYLENDTDTDDELYWENDN</sequence>
<dbReference type="Proteomes" id="UP001206312">
    <property type="component" value="Unassembled WGS sequence"/>
</dbReference>
<name>A0ABT1B045_9FLAO</name>
<keyword evidence="2" id="KW-1185">Reference proteome</keyword>
<dbReference type="EMBL" id="JAMXIB010000008">
    <property type="protein sequence ID" value="MCO5725324.1"/>
    <property type="molecule type" value="Genomic_DNA"/>
</dbReference>
<comment type="caution">
    <text evidence="1">The sequence shown here is derived from an EMBL/GenBank/DDBJ whole genome shotgun (WGS) entry which is preliminary data.</text>
</comment>